<dbReference type="Pfam" id="PF02361">
    <property type="entry name" value="CbiQ"/>
    <property type="match status" value="1"/>
</dbReference>
<dbReference type="CDD" id="cd16914">
    <property type="entry name" value="EcfT"/>
    <property type="match status" value="1"/>
</dbReference>
<keyword evidence="4 5" id="KW-0472">Membrane</keyword>
<dbReference type="OrthoDB" id="2661848at2"/>
<keyword evidence="2 5" id="KW-0812">Transmembrane</keyword>
<gene>
    <name evidence="6" type="ORF">FA727_14320</name>
</gene>
<dbReference type="RefSeq" id="WP_136831970.1">
    <property type="nucleotide sequence ID" value="NZ_SWBM01000003.1"/>
</dbReference>
<name>A0A4U1D1E8_9BACI</name>
<organism evidence="6 7">
    <name type="scientific">Robertmurraya kyonggiensis</name>
    <dbReference type="NCBI Taxonomy" id="1037680"/>
    <lineage>
        <taxon>Bacteria</taxon>
        <taxon>Bacillati</taxon>
        <taxon>Bacillota</taxon>
        <taxon>Bacilli</taxon>
        <taxon>Bacillales</taxon>
        <taxon>Bacillaceae</taxon>
        <taxon>Robertmurraya</taxon>
    </lineage>
</organism>
<accession>A0A4U1D1E8</accession>
<evidence type="ECO:0000256" key="4">
    <source>
        <dbReference type="ARBA" id="ARBA00023136"/>
    </source>
</evidence>
<sequence>METSKLLNEKFSLEYVKGELVRTAYSTEVNLLTKLDPRVLLIWYSYFAIVPWFIHSHVVLIGYLLFMIFLTYKAKVSPLILVVLGLGLLTEMGIIFLISLLFGGNFETVLPMFWLSIKLGGISLASVAVFTSLNPEKFSDALLRMGFPSAFSFSVAYGYRILPTLLEEFQQIILSYRLRGQAPSKNGIFYWRKLAYYLIVFIRSFYPLILNTAKRSRTTVEALETKGFSYAAKDSEMIKLKTGYLKLTYIDYSFMMISVLYLIIVHALHFVL</sequence>
<feature type="transmembrane region" description="Helical" evidence="5">
    <location>
        <begin position="108"/>
        <end position="130"/>
    </location>
</feature>
<evidence type="ECO:0000256" key="3">
    <source>
        <dbReference type="ARBA" id="ARBA00022989"/>
    </source>
</evidence>
<reference evidence="6 7" key="1">
    <citation type="journal article" date="2011" name="J. Microbiol.">
        <title>Bacillus kyonggiensis sp. nov., isolated from soil of a lettuce field.</title>
        <authorList>
            <person name="Dong K."/>
            <person name="Lee S."/>
        </authorList>
    </citation>
    <scope>NUCLEOTIDE SEQUENCE [LARGE SCALE GENOMIC DNA]</scope>
    <source>
        <strain evidence="6 7">NB22</strain>
    </source>
</reference>
<dbReference type="EMBL" id="SWBM01000003">
    <property type="protein sequence ID" value="TKC16129.1"/>
    <property type="molecule type" value="Genomic_DNA"/>
</dbReference>
<feature type="transmembrane region" description="Helical" evidence="5">
    <location>
        <begin position="249"/>
        <end position="271"/>
    </location>
</feature>
<comment type="caution">
    <text evidence="6">The sequence shown here is derived from an EMBL/GenBank/DDBJ whole genome shotgun (WGS) entry which is preliminary data.</text>
</comment>
<dbReference type="InterPro" id="IPR003339">
    <property type="entry name" value="ABC/ECF_trnsptr_transmembrane"/>
</dbReference>
<protein>
    <submittedName>
        <fullName evidence="6">Energy-coupling factor transporter transmembrane protein EcfT</fullName>
    </submittedName>
</protein>
<feature type="transmembrane region" description="Helical" evidence="5">
    <location>
        <begin position="78"/>
        <end position="102"/>
    </location>
</feature>
<comment type="subcellular location">
    <subcellularLocation>
        <location evidence="1">Membrane</location>
        <topology evidence="1">Multi-pass membrane protein</topology>
    </subcellularLocation>
</comment>
<proteinExistence type="predicted"/>
<keyword evidence="7" id="KW-1185">Reference proteome</keyword>
<feature type="transmembrane region" description="Helical" evidence="5">
    <location>
        <begin position="41"/>
        <end position="66"/>
    </location>
</feature>
<evidence type="ECO:0000313" key="6">
    <source>
        <dbReference type="EMBL" id="TKC16129.1"/>
    </source>
</evidence>
<evidence type="ECO:0000256" key="2">
    <source>
        <dbReference type="ARBA" id="ARBA00022692"/>
    </source>
</evidence>
<keyword evidence="3 5" id="KW-1133">Transmembrane helix</keyword>
<feature type="transmembrane region" description="Helical" evidence="5">
    <location>
        <begin position="194"/>
        <end position="213"/>
    </location>
</feature>
<evidence type="ECO:0000256" key="1">
    <source>
        <dbReference type="ARBA" id="ARBA00004141"/>
    </source>
</evidence>
<dbReference type="Proteomes" id="UP000307756">
    <property type="component" value="Unassembled WGS sequence"/>
</dbReference>
<dbReference type="GO" id="GO:0005886">
    <property type="term" value="C:plasma membrane"/>
    <property type="evidence" value="ECO:0007669"/>
    <property type="project" value="UniProtKB-ARBA"/>
</dbReference>
<dbReference type="AlphaFoldDB" id="A0A4U1D1E8"/>
<evidence type="ECO:0000256" key="5">
    <source>
        <dbReference type="SAM" id="Phobius"/>
    </source>
</evidence>
<evidence type="ECO:0000313" key="7">
    <source>
        <dbReference type="Proteomes" id="UP000307756"/>
    </source>
</evidence>